<protein>
    <recommendedName>
        <fullName evidence="6">Alpha box domain-containing protein</fullName>
    </recommendedName>
</protein>
<comment type="similarity">
    <text evidence="5">Belongs to the MATALPHA1 family.</text>
</comment>
<evidence type="ECO:0000313" key="8">
    <source>
        <dbReference type="Proteomes" id="UP000094336"/>
    </source>
</evidence>
<evidence type="ECO:0000256" key="2">
    <source>
        <dbReference type="ARBA" id="ARBA00023125"/>
    </source>
</evidence>
<dbReference type="AlphaFoldDB" id="A0A1E3QS05"/>
<evidence type="ECO:0000256" key="5">
    <source>
        <dbReference type="RuleBase" id="RU003516"/>
    </source>
</evidence>
<keyword evidence="2 5" id="KW-0238">DNA-binding</keyword>
<evidence type="ECO:0000313" key="7">
    <source>
        <dbReference type="EMBL" id="ODQ80461.1"/>
    </source>
</evidence>
<proteinExistence type="inferred from homology"/>
<dbReference type="Pfam" id="PF04769">
    <property type="entry name" value="MATalpha_HMGbox"/>
    <property type="match status" value="1"/>
</dbReference>
<dbReference type="PROSITE" id="PS51325">
    <property type="entry name" value="ALPHA_BOX"/>
    <property type="match status" value="1"/>
</dbReference>
<dbReference type="RefSeq" id="XP_018985789.1">
    <property type="nucleotide sequence ID" value="XM_019131222.1"/>
</dbReference>
<name>A0A1E3QS05_9ASCO</name>
<keyword evidence="4 5" id="KW-0539">Nucleus</keyword>
<gene>
    <name evidence="7" type="ORF">BABINDRAFT_195843</name>
</gene>
<dbReference type="GO" id="GO:0005634">
    <property type="term" value="C:nucleus"/>
    <property type="evidence" value="ECO:0007669"/>
    <property type="project" value="UniProtKB-SubCell"/>
</dbReference>
<dbReference type="InterPro" id="IPR006856">
    <property type="entry name" value="MATalpha_HMGbox"/>
</dbReference>
<evidence type="ECO:0000259" key="6">
    <source>
        <dbReference type="PROSITE" id="PS51325"/>
    </source>
</evidence>
<comment type="subcellular location">
    <subcellularLocation>
        <location evidence="5">Nucleus</location>
    </subcellularLocation>
</comment>
<reference evidence="8" key="1">
    <citation type="submission" date="2016-05" db="EMBL/GenBank/DDBJ databases">
        <title>Comparative genomics of biotechnologically important yeasts.</title>
        <authorList>
            <consortium name="DOE Joint Genome Institute"/>
            <person name="Riley R."/>
            <person name="Haridas S."/>
            <person name="Wolfe K.H."/>
            <person name="Lopes M.R."/>
            <person name="Hittinger C.T."/>
            <person name="Goker M."/>
            <person name="Salamov A."/>
            <person name="Wisecaver J."/>
            <person name="Long T.M."/>
            <person name="Aerts A.L."/>
            <person name="Barry K."/>
            <person name="Choi C."/>
            <person name="Clum A."/>
            <person name="Coughlan A.Y."/>
            <person name="Deshpande S."/>
            <person name="Douglass A.P."/>
            <person name="Hanson S.J."/>
            <person name="Klenk H.-P."/>
            <person name="Labutti K."/>
            <person name="Lapidus A."/>
            <person name="Lindquist E."/>
            <person name="Lipzen A."/>
            <person name="Meier-Kolthoff J.P."/>
            <person name="Ohm R.A."/>
            <person name="Otillar R.P."/>
            <person name="Pangilinan J."/>
            <person name="Peng Y."/>
            <person name="Rokas A."/>
            <person name="Rosa C.A."/>
            <person name="Scheuner C."/>
            <person name="Sibirny A.A."/>
            <person name="Slot J.C."/>
            <person name="Stielow J.B."/>
            <person name="Sun H."/>
            <person name="Kurtzman C.P."/>
            <person name="Blackwell M."/>
            <person name="Grigoriev I.V."/>
            <person name="Jeffries T.W."/>
        </authorList>
    </citation>
    <scope>NUCLEOTIDE SEQUENCE [LARGE SCALE GENOMIC DNA]</scope>
    <source>
        <strain evidence="8">NRRL Y-12698</strain>
    </source>
</reference>
<keyword evidence="3 5" id="KW-0804">Transcription</keyword>
<accession>A0A1E3QS05</accession>
<keyword evidence="1 5" id="KW-0805">Transcription regulation</keyword>
<dbReference type="Proteomes" id="UP000094336">
    <property type="component" value="Unassembled WGS sequence"/>
</dbReference>
<sequence>MANKKHVPKSQTYKFSVKLPVSRACPQLPKMGESDETALNVNIFPTNPLPNIPPAPDELTELIQKYKITNPKTQGSDDGLKTGVSPKKKKLNAFMAFRSYYTKFICNATSQRELSIRLAGLWKTYKHQKVWQRYCAQYNSTDRIESFFDWLQRKTFLDIKSPNKETIVHRNNDWAFSSQRTCLVEDVYYDIPQRNIQFKPVSESFLSSDVEPFAETPDSLLNWDIENFQLPICDLDIESSFLETLFENPGSLENPIFNHLNIDNSIVPYYNTYITNSSTSTDLFVDTHTNSLFEFIPDPTIYKA</sequence>
<dbReference type="GO" id="GO:0045895">
    <property type="term" value="P:positive regulation of mating-type specific transcription, DNA-templated"/>
    <property type="evidence" value="ECO:0007669"/>
    <property type="project" value="InterPro"/>
</dbReference>
<evidence type="ECO:0000256" key="1">
    <source>
        <dbReference type="ARBA" id="ARBA00023015"/>
    </source>
</evidence>
<keyword evidence="8" id="KW-1185">Reference proteome</keyword>
<dbReference type="GeneID" id="30149075"/>
<dbReference type="GO" id="GO:0008301">
    <property type="term" value="F:DNA binding, bending"/>
    <property type="evidence" value="ECO:0007669"/>
    <property type="project" value="InterPro"/>
</dbReference>
<evidence type="ECO:0000256" key="3">
    <source>
        <dbReference type="ARBA" id="ARBA00023163"/>
    </source>
</evidence>
<organism evidence="7 8">
    <name type="scientific">Babjeviella inositovora NRRL Y-12698</name>
    <dbReference type="NCBI Taxonomy" id="984486"/>
    <lineage>
        <taxon>Eukaryota</taxon>
        <taxon>Fungi</taxon>
        <taxon>Dikarya</taxon>
        <taxon>Ascomycota</taxon>
        <taxon>Saccharomycotina</taxon>
        <taxon>Pichiomycetes</taxon>
        <taxon>Serinales incertae sedis</taxon>
        <taxon>Babjeviella</taxon>
    </lineage>
</organism>
<dbReference type="STRING" id="984486.A0A1E3QS05"/>
<evidence type="ECO:0000256" key="4">
    <source>
        <dbReference type="ARBA" id="ARBA00023242"/>
    </source>
</evidence>
<feature type="domain" description="Alpha box" evidence="6">
    <location>
        <begin position="86"/>
        <end position="142"/>
    </location>
</feature>
<dbReference type="EMBL" id="KV454430">
    <property type="protein sequence ID" value="ODQ80461.1"/>
    <property type="molecule type" value="Genomic_DNA"/>
</dbReference>
<dbReference type="OrthoDB" id="4095637at2759"/>